<dbReference type="EMBL" id="DAKRPA010000176">
    <property type="protein sequence ID" value="DAZ96155.1"/>
    <property type="molecule type" value="Genomic_DNA"/>
</dbReference>
<feature type="compositionally biased region" description="Low complexity" evidence="1">
    <location>
        <begin position="158"/>
        <end position="174"/>
    </location>
</feature>
<dbReference type="Proteomes" id="UP001146120">
    <property type="component" value="Unassembled WGS sequence"/>
</dbReference>
<keyword evidence="3" id="KW-1185">Reference proteome</keyword>
<comment type="caution">
    <text evidence="2">The sequence shown here is derived from an EMBL/GenBank/DDBJ whole genome shotgun (WGS) entry which is preliminary data.</text>
</comment>
<dbReference type="AlphaFoldDB" id="A0AAV2YMF1"/>
<organism evidence="2 3">
    <name type="scientific">Lagenidium giganteum</name>
    <dbReference type="NCBI Taxonomy" id="4803"/>
    <lineage>
        <taxon>Eukaryota</taxon>
        <taxon>Sar</taxon>
        <taxon>Stramenopiles</taxon>
        <taxon>Oomycota</taxon>
        <taxon>Peronosporomycetes</taxon>
        <taxon>Pythiales</taxon>
        <taxon>Pythiaceae</taxon>
    </lineage>
</organism>
<evidence type="ECO:0000313" key="3">
    <source>
        <dbReference type="Proteomes" id="UP001146120"/>
    </source>
</evidence>
<reference evidence="2" key="2">
    <citation type="journal article" date="2023" name="Microbiol Resour">
        <title>Decontamination and Annotation of the Draft Genome Sequence of the Oomycete Lagenidium giganteum ARSEF 373.</title>
        <authorList>
            <person name="Morgan W.R."/>
            <person name="Tartar A."/>
        </authorList>
    </citation>
    <scope>NUCLEOTIDE SEQUENCE</scope>
    <source>
        <strain evidence="2">ARSEF 373</strain>
    </source>
</reference>
<accession>A0AAV2YMF1</accession>
<gene>
    <name evidence="2" type="ORF">N0F65_009554</name>
</gene>
<proteinExistence type="predicted"/>
<feature type="region of interest" description="Disordered" evidence="1">
    <location>
        <begin position="117"/>
        <end position="244"/>
    </location>
</feature>
<name>A0AAV2YMF1_9STRA</name>
<reference evidence="2" key="1">
    <citation type="submission" date="2022-11" db="EMBL/GenBank/DDBJ databases">
        <authorList>
            <person name="Morgan W.R."/>
            <person name="Tartar A."/>
        </authorList>
    </citation>
    <scope>NUCLEOTIDE SEQUENCE</scope>
    <source>
        <strain evidence="2">ARSEF 373</strain>
    </source>
</reference>
<protein>
    <submittedName>
        <fullName evidence="2">Uncharacterized protein</fullName>
    </submittedName>
</protein>
<feature type="compositionally biased region" description="Low complexity" evidence="1">
    <location>
        <begin position="119"/>
        <end position="145"/>
    </location>
</feature>
<feature type="compositionally biased region" description="Polar residues" evidence="1">
    <location>
        <begin position="224"/>
        <end position="234"/>
    </location>
</feature>
<sequence>MNNYYYGYHPYMQYPYYYPSPGVYGQYGTGMVNGSIVPAAVDESVIMNGGVMDPRIIQARLDALEQHRYLQQQQLQEYYQQAYNAARKQNLSAKEANKEFLEKSTRVWQAQTAAIHAMTSSGPSTNPSNAASASESTAASSTETAQDSHGQDTHAEDSSPAVTAVAASSPQPAAINAKEGTQEVVTAPQSKGDSPPTASSPDASDKASSPSSASPSSCSEKEQQTGTSGSSNKPPQEVLYEFVL</sequence>
<feature type="compositionally biased region" description="Low complexity" evidence="1">
    <location>
        <begin position="193"/>
        <end position="218"/>
    </location>
</feature>
<evidence type="ECO:0000256" key="1">
    <source>
        <dbReference type="SAM" id="MobiDB-lite"/>
    </source>
</evidence>
<feature type="compositionally biased region" description="Polar residues" evidence="1">
    <location>
        <begin position="183"/>
        <end position="192"/>
    </location>
</feature>
<evidence type="ECO:0000313" key="2">
    <source>
        <dbReference type="EMBL" id="DAZ96155.1"/>
    </source>
</evidence>